<gene>
    <name evidence="4" type="ORF">CWATWH0402_2242</name>
</gene>
<sequence>MVKICPQGNDLKNPVTEQHTSQQSTSGKTPVPMPFANSHYAILGLHPSASVIEIRRAYRELSKRYHPDTTELPSTLATAKFQSLNEAYGVLSNPQTRSLYDLKIGYSRLNVIQAPSEPSKDPKTGQWSTSAYLDASDRPLSGGELFALFILGLTLVGCLVLAIFIAIVRGDEVIPNTALPQDYASVTPIFVSEAHNTTQT</sequence>
<reference evidence="4 5" key="1">
    <citation type="submission" date="2013-01" db="EMBL/GenBank/DDBJ databases">
        <authorList>
            <person name="Bench S."/>
        </authorList>
    </citation>
    <scope>NUCLEOTIDE SEQUENCE [LARGE SCALE GENOMIC DNA]</scope>
    <source>
        <strain evidence="4 5">WH 0402</strain>
    </source>
</reference>
<evidence type="ECO:0000259" key="3">
    <source>
        <dbReference type="PROSITE" id="PS50076"/>
    </source>
</evidence>
<organism evidence="4 5">
    <name type="scientific">Crocosphaera watsonii WH 0402</name>
    <dbReference type="NCBI Taxonomy" id="1284629"/>
    <lineage>
        <taxon>Bacteria</taxon>
        <taxon>Bacillati</taxon>
        <taxon>Cyanobacteriota</taxon>
        <taxon>Cyanophyceae</taxon>
        <taxon>Oscillatoriophycideae</taxon>
        <taxon>Chroococcales</taxon>
        <taxon>Aphanothecaceae</taxon>
        <taxon>Crocosphaera</taxon>
    </lineage>
</organism>
<feature type="transmembrane region" description="Helical" evidence="2">
    <location>
        <begin position="145"/>
        <end position="168"/>
    </location>
</feature>
<dbReference type="SUPFAM" id="SSF46565">
    <property type="entry name" value="Chaperone J-domain"/>
    <property type="match status" value="1"/>
</dbReference>
<dbReference type="Proteomes" id="UP000018130">
    <property type="component" value="Unassembled WGS sequence"/>
</dbReference>
<name>T2JQF6_CROWT</name>
<reference evidence="4 5" key="2">
    <citation type="submission" date="2013-09" db="EMBL/GenBank/DDBJ databases">
        <title>Whole genome comparison of six Crocosphaera watsonii strains with differing phenotypes.</title>
        <authorList>
            <person name="Bench S.R."/>
            <person name="Heller P."/>
            <person name="Frank I."/>
            <person name="Arciniega M."/>
            <person name="Shilova I.N."/>
            <person name="Zehr J.P."/>
        </authorList>
    </citation>
    <scope>NUCLEOTIDE SEQUENCE [LARGE SCALE GENOMIC DNA]</scope>
    <source>
        <strain evidence="4 5">WH 0402</strain>
    </source>
</reference>
<dbReference type="SMART" id="SM00271">
    <property type="entry name" value="DnaJ"/>
    <property type="match status" value="1"/>
</dbReference>
<dbReference type="InterPro" id="IPR036869">
    <property type="entry name" value="J_dom_sf"/>
</dbReference>
<comment type="caution">
    <text evidence="4">The sequence shown here is derived from an EMBL/GenBank/DDBJ whole genome shotgun (WGS) entry which is preliminary data.</text>
</comment>
<feature type="region of interest" description="Disordered" evidence="1">
    <location>
        <begin position="1"/>
        <end position="32"/>
    </location>
</feature>
<proteinExistence type="predicted"/>
<dbReference type="AlphaFoldDB" id="T2JQF6"/>
<keyword evidence="2" id="KW-0812">Transmembrane</keyword>
<feature type="compositionally biased region" description="Polar residues" evidence="1">
    <location>
        <begin position="15"/>
        <end position="28"/>
    </location>
</feature>
<evidence type="ECO:0000313" key="5">
    <source>
        <dbReference type="Proteomes" id="UP000018130"/>
    </source>
</evidence>
<keyword evidence="2" id="KW-1133">Transmembrane helix</keyword>
<dbReference type="PROSITE" id="PS50076">
    <property type="entry name" value="DNAJ_2"/>
    <property type="match status" value="1"/>
</dbReference>
<dbReference type="EMBL" id="CAQN01000599">
    <property type="protein sequence ID" value="CCQ67455.1"/>
    <property type="molecule type" value="Genomic_DNA"/>
</dbReference>
<dbReference type="PANTHER" id="PTHR45283:SF1">
    <property type="entry name" value="NAD(P)H-QUINONE OXIDOREDUCTASE SUBUNIT T, CHLOROPLASTIC"/>
    <property type="match status" value="1"/>
</dbReference>
<protein>
    <submittedName>
        <fullName evidence="4">DnaJ protein</fullName>
    </submittedName>
</protein>
<evidence type="ECO:0000256" key="2">
    <source>
        <dbReference type="SAM" id="Phobius"/>
    </source>
</evidence>
<keyword evidence="2" id="KW-0472">Membrane</keyword>
<dbReference type="Gene3D" id="1.10.287.110">
    <property type="entry name" value="DnaJ domain"/>
    <property type="match status" value="1"/>
</dbReference>
<accession>T2JQF6</accession>
<dbReference type="InterPro" id="IPR001623">
    <property type="entry name" value="DnaJ_domain"/>
</dbReference>
<dbReference type="Pfam" id="PF00226">
    <property type="entry name" value="DnaJ"/>
    <property type="match status" value="1"/>
</dbReference>
<dbReference type="PANTHER" id="PTHR45283">
    <property type="entry name" value="NAD(P)H-QUINONE OXIDOREDUCTASE SUBUNIT T, CHLOROPLASTIC"/>
    <property type="match status" value="1"/>
</dbReference>
<dbReference type="CDD" id="cd06257">
    <property type="entry name" value="DnaJ"/>
    <property type="match status" value="1"/>
</dbReference>
<evidence type="ECO:0000313" key="4">
    <source>
        <dbReference type="EMBL" id="CCQ67455.1"/>
    </source>
</evidence>
<dbReference type="PRINTS" id="PR00625">
    <property type="entry name" value="JDOMAIN"/>
</dbReference>
<dbReference type="InterPro" id="IPR044618">
    <property type="entry name" value="NdhT-like"/>
</dbReference>
<evidence type="ECO:0000256" key="1">
    <source>
        <dbReference type="SAM" id="MobiDB-lite"/>
    </source>
</evidence>
<feature type="domain" description="J" evidence="3">
    <location>
        <begin position="38"/>
        <end position="104"/>
    </location>
</feature>